<feature type="compositionally biased region" description="Basic residues" evidence="1">
    <location>
        <begin position="136"/>
        <end position="147"/>
    </location>
</feature>
<reference evidence="2" key="1">
    <citation type="submission" date="2014-05" db="EMBL/GenBank/DDBJ databases">
        <title>The transcriptome of the halophilic microalga Tetraselmis sp. GSL018 isolated from the Great Salt Lake, Utah.</title>
        <authorList>
            <person name="Jinkerson R.E."/>
            <person name="D'Adamo S."/>
            <person name="Posewitz M.C."/>
        </authorList>
    </citation>
    <scope>NUCLEOTIDE SEQUENCE</scope>
    <source>
        <strain evidence="2">GSL018</strain>
    </source>
</reference>
<dbReference type="AlphaFoldDB" id="A0A061SIP9"/>
<feature type="compositionally biased region" description="Polar residues" evidence="1">
    <location>
        <begin position="60"/>
        <end position="69"/>
    </location>
</feature>
<dbReference type="EMBL" id="GBEZ01002083">
    <property type="protein sequence ID" value="JAC82944.1"/>
    <property type="molecule type" value="Transcribed_RNA"/>
</dbReference>
<organism evidence="2">
    <name type="scientific">Tetraselmis sp. GSL018</name>
    <dbReference type="NCBI Taxonomy" id="582737"/>
    <lineage>
        <taxon>Eukaryota</taxon>
        <taxon>Viridiplantae</taxon>
        <taxon>Chlorophyta</taxon>
        <taxon>core chlorophytes</taxon>
        <taxon>Chlorodendrophyceae</taxon>
        <taxon>Chlorodendrales</taxon>
        <taxon>Chlorodendraceae</taxon>
        <taxon>Tetraselmis</taxon>
    </lineage>
</organism>
<feature type="compositionally biased region" description="Pro residues" evidence="1">
    <location>
        <begin position="111"/>
        <end position="122"/>
    </location>
</feature>
<name>A0A061SIP9_9CHLO</name>
<feature type="compositionally biased region" description="Low complexity" evidence="1">
    <location>
        <begin position="71"/>
        <end position="84"/>
    </location>
</feature>
<proteinExistence type="predicted"/>
<protein>
    <submittedName>
        <fullName evidence="2">Uncharacterized protein</fullName>
    </submittedName>
</protein>
<sequence length="147" mass="15390">MAAPSSSRLGSALLPSHFRCLLPASRSPQRFRRGTFIKPSKPFASPAPPPSDPSYRDLPTSPSTVSLSAIPSLPTPQLSSLATTPLPPPSVLEPAEAMPQGKEEGVDGCIEPPPHSLLPLPPLFSSCRHGTAGNGRSRRQKGAGRAL</sequence>
<accession>A0A061SIP9</accession>
<feature type="non-terminal residue" evidence="2">
    <location>
        <position position="147"/>
    </location>
</feature>
<gene>
    <name evidence="2" type="ORF">TSPGSL018_4503</name>
</gene>
<evidence type="ECO:0000256" key="1">
    <source>
        <dbReference type="SAM" id="MobiDB-lite"/>
    </source>
</evidence>
<feature type="region of interest" description="Disordered" evidence="1">
    <location>
        <begin position="31"/>
        <end position="147"/>
    </location>
</feature>
<evidence type="ECO:0000313" key="2">
    <source>
        <dbReference type="EMBL" id="JAC82944.1"/>
    </source>
</evidence>